<comment type="similarity">
    <text evidence="1 8">Belongs to the phage and mitochondrial RNA polymerase family.</text>
</comment>
<reference evidence="10 13" key="1">
    <citation type="journal article" date="2012" name="PLoS ONE">
        <title>A complete sequence and transcriptomic analyses of date palm (Phoenix dactylifera L.) mitochondrial genome.</title>
        <authorList>
            <person name="Fang Y."/>
            <person name="Wu H."/>
            <person name="Zhang T."/>
            <person name="Yang M."/>
            <person name="Yin Y."/>
            <person name="Pan L."/>
            <person name="Yu X."/>
            <person name="Zhang X."/>
            <person name="Hu S."/>
            <person name="Al-Mssallem I.S."/>
            <person name="Yu J."/>
        </authorList>
    </citation>
    <scope>NUCLEOTIDE SEQUENCE</scope>
    <source>
        <strain evidence="13">cv. Khalas</strain>
    </source>
</reference>
<evidence type="ECO:0000256" key="6">
    <source>
        <dbReference type="ARBA" id="ARBA00023163"/>
    </source>
</evidence>
<keyword evidence="10 14" id="KW-0496">Mitochondrion</keyword>
<reference evidence="12" key="4">
    <citation type="submission" date="2018-04" db="EMBL/GenBank/DDBJ databases">
        <authorList>
            <person name="Asaf S."/>
            <person name="Khan A."/>
            <person name="Al-Harrasi A."/>
        </authorList>
    </citation>
    <scope>NUCLEOTIDE SEQUENCE</scope>
</reference>
<evidence type="ECO:0000313" key="10">
    <source>
        <dbReference type="EMBL" id="AEM43903.1"/>
    </source>
</evidence>
<keyword evidence="3 8" id="KW-0240">DNA-directed RNA polymerase</keyword>
<accession>G9HNS3</accession>
<dbReference type="InterPro" id="IPR037159">
    <property type="entry name" value="RNA_POL_N_sf"/>
</dbReference>
<proteinExistence type="inferred from homology"/>
<evidence type="ECO:0000313" key="12">
    <source>
        <dbReference type="EMBL" id="QCB16216.1"/>
    </source>
</evidence>
<feature type="domain" description="DNA-directed RNA polymerase C-terminal" evidence="9">
    <location>
        <begin position="417"/>
        <end position="732"/>
    </location>
</feature>
<geneLocation type="mitochondrion" evidence="10 14"/>
<dbReference type="Proteomes" id="UP000228380">
    <property type="component" value="Mitochondrion MT"/>
</dbReference>
<dbReference type="InterPro" id="IPR046950">
    <property type="entry name" value="DNA-dir_Rpol_C_phage-type"/>
</dbReference>
<keyword evidence="5 8" id="KW-0548">Nucleotidyltransferase</keyword>
<keyword evidence="4 8" id="KW-0808">Transferase</keyword>
<dbReference type="GO" id="GO:0034245">
    <property type="term" value="C:mitochondrial DNA-directed RNA polymerase complex"/>
    <property type="evidence" value="ECO:0007669"/>
    <property type="project" value="TreeGrafter"/>
</dbReference>
<dbReference type="GO" id="GO:0003899">
    <property type="term" value="F:DNA-directed RNA polymerase activity"/>
    <property type="evidence" value="ECO:0007669"/>
    <property type="project" value="UniProtKB-EC"/>
</dbReference>
<dbReference type="InterPro" id="IPR002092">
    <property type="entry name" value="DNA-dir_Rpol_phage-type"/>
</dbReference>
<evidence type="ECO:0000256" key="5">
    <source>
        <dbReference type="ARBA" id="ARBA00022695"/>
    </source>
</evidence>
<comment type="function">
    <text evidence="8">DNA-dependent RNA polymerase catalyzes the transcription of DNA into RNA using the four ribonucleoside triphosphates as substrates.</text>
</comment>
<evidence type="ECO:0000256" key="4">
    <source>
        <dbReference type="ARBA" id="ARBA00022679"/>
    </source>
</evidence>
<reference evidence="11" key="3">
    <citation type="journal article" date="2018" name="Mitochondrial DNA Part B Resour">
        <title>First complete mitochondrial genome of Phoenix dact ylifera var. Khanezi.</title>
        <authorList>
            <person name="Asaf S."/>
            <person name="Khan A.L."/>
            <person name="Al-Harrasi A."/>
            <person name="Al-Rawahi A."/>
        </authorList>
    </citation>
    <scope>NUCLEOTIDE SEQUENCE</scope>
    <source>
        <strain evidence="11">K2</strain>
    </source>
</reference>
<dbReference type="STRING" id="42345.G9HNS3"/>
<gene>
    <name evidence="10 14" type="primary">RNA_pol</name>
    <name evidence="10 14" type="ORF">DP_006</name>
</gene>
<dbReference type="PANTHER" id="PTHR10102:SF8">
    <property type="entry name" value="DNA-DIRECTED RNA POLYMERASE-RELATED"/>
    <property type="match status" value="1"/>
</dbReference>
<dbReference type="AlphaFoldDB" id="G9HNS3"/>
<dbReference type="EMBL" id="MH176159">
    <property type="protein sequence ID" value="AXQ02557.1"/>
    <property type="molecule type" value="Genomic_DNA"/>
</dbReference>
<evidence type="ECO:0000313" key="11">
    <source>
        <dbReference type="EMBL" id="AXQ02557.1"/>
    </source>
</evidence>
<dbReference type="InterPro" id="IPR043502">
    <property type="entry name" value="DNA/RNA_pol_sf"/>
</dbReference>
<evidence type="ECO:0000256" key="3">
    <source>
        <dbReference type="ARBA" id="ARBA00022478"/>
    </source>
</evidence>
<dbReference type="RefSeq" id="YP_005090363.1">
    <property type="nucleotide sequence ID" value="NC_016740.1"/>
</dbReference>
<evidence type="ECO:0000259" key="9">
    <source>
        <dbReference type="Pfam" id="PF00940"/>
    </source>
</evidence>
<dbReference type="SUPFAM" id="SSF56672">
    <property type="entry name" value="DNA/RNA polymerases"/>
    <property type="match status" value="1"/>
</dbReference>
<dbReference type="KEGG" id="pda:11542588"/>
<dbReference type="GeneID" id="11542588"/>
<dbReference type="EC" id="2.7.7.6" evidence="2 8"/>
<dbReference type="GO" id="GO:0003677">
    <property type="term" value="F:DNA binding"/>
    <property type="evidence" value="ECO:0007669"/>
    <property type="project" value="InterPro"/>
</dbReference>
<keyword evidence="6 8" id="KW-0804">Transcription</keyword>
<evidence type="ECO:0000313" key="13">
    <source>
        <dbReference type="Proteomes" id="UP000228380"/>
    </source>
</evidence>
<comment type="catalytic activity">
    <reaction evidence="7 8">
        <text>RNA(n) + a ribonucleoside 5'-triphosphate = RNA(n+1) + diphosphate</text>
        <dbReference type="Rhea" id="RHEA:21248"/>
        <dbReference type="Rhea" id="RHEA-COMP:14527"/>
        <dbReference type="Rhea" id="RHEA-COMP:17342"/>
        <dbReference type="ChEBI" id="CHEBI:33019"/>
        <dbReference type="ChEBI" id="CHEBI:61557"/>
        <dbReference type="ChEBI" id="CHEBI:140395"/>
        <dbReference type="EC" id="2.7.7.6"/>
    </reaction>
</comment>
<evidence type="ECO:0000256" key="7">
    <source>
        <dbReference type="ARBA" id="ARBA00048552"/>
    </source>
</evidence>
<evidence type="ECO:0000256" key="8">
    <source>
        <dbReference type="RuleBase" id="RU003805"/>
    </source>
</evidence>
<organism evidence="10">
    <name type="scientific">Phoenix dactylifera</name>
    <name type="common">Date palm</name>
    <dbReference type="NCBI Taxonomy" id="42345"/>
    <lineage>
        <taxon>Eukaryota</taxon>
        <taxon>Viridiplantae</taxon>
        <taxon>Streptophyta</taxon>
        <taxon>Embryophyta</taxon>
        <taxon>Tracheophyta</taxon>
        <taxon>Spermatophyta</taxon>
        <taxon>Magnoliopsida</taxon>
        <taxon>Liliopsida</taxon>
        <taxon>Arecaceae</taxon>
        <taxon>Coryphoideae</taxon>
        <taxon>Phoeniceae</taxon>
        <taxon>Phoenix</taxon>
    </lineage>
</organism>
<dbReference type="RefSeq" id="YP_005090363.1">
    <property type="nucleotide sequence ID" value="YP_005090363.1"/>
</dbReference>
<sequence>MTIEELTMKFDERSIYNSSPNLIKLLISKDLPTAKEYLKTHLSTEYLPMLNQFGHYMLEAIIIHVLGLVFNCVRDLSVVRVSTLLEQLDSAVRDQARFMLIKAAGSGKVEGVVTSKAESDKDAVKFDSKGATKKGKVKVTRTHYAIGVHLVNFLVERGLIHLSSEVSFTEVPVVNKKGKGYIPINCYAMCNFDFSLLPIKLNLPMVCNPLPWNSTEESPTMLTDLSGGYLSGPTLDIYNRFRILTSRDLSHFYVTLKYSGYKRMCTILNSLQSQVFEINNKVLEFILQNRNRLVELGLLMPRNLAYVNLKEASDLLRFSYFSDKGVQNACSCHVLIKELVKRVQRARYEEFVIRLASAYDGYQFDLPAFMDFRGRIYRSGVLHFHERDLSRSLIVFAGQPKALNSQLAKTISQDLACAAAFKYKKFFNLDDAFKWYNEHQSLMLASDESLMKFAVQASDPFQFLAKILSKDIVSNYHKVPVTQDASASAYQIMSYLLLNQEMGRRTNLLPSSDGQIQDVYMCLQEELKKFLVTRLDANKYAVILSMLTRKLVKGLFMPLIYGKTVSSMAKDIMDHYGSLLSHKDSYGLAVLCYEFLSLKYPDIVNLLNLINLIGWFCSKLDKPVFYSIPYITTVQDYMRSKATDIWLYDRVSKKRRRVTLRVPTPDRDSRKTKVATCVNFIHQKDAYIAMKVVEELLLIQGAPVYTVHDNFITTALYARMVPEIYTGVFVNMGAPLRFINQFINRNLILPDFPFYMDLSDSPEEKASARKIEERLPKNPSNYVFHWVEDPIPGEDIRYFLDYLMPKDLSKTERIKWDRNISATVSCYEKYCNTVCGEAHFKMPSDGGKRHAEKWNEFKADLSRWGNLGCNYSVHY</sequence>
<dbReference type="Gene3D" id="1.10.150.20">
    <property type="entry name" value="5' to 3' exonuclease, C-terminal subdomain"/>
    <property type="match status" value="1"/>
</dbReference>
<dbReference type="Gene3D" id="1.10.1320.10">
    <property type="entry name" value="DNA-directed RNA polymerase, N-terminal domain"/>
    <property type="match status" value="1"/>
</dbReference>
<protein>
    <recommendedName>
        <fullName evidence="2 8">DNA-directed RNA polymerase</fullName>
        <ecNumber evidence="2 8">2.7.7.6</ecNumber>
    </recommendedName>
</protein>
<dbReference type="EMBL" id="JN375330">
    <property type="protein sequence ID" value="AEM43903.1"/>
    <property type="molecule type" value="Genomic_DNA"/>
</dbReference>
<evidence type="ECO:0000256" key="2">
    <source>
        <dbReference type="ARBA" id="ARBA00012418"/>
    </source>
</evidence>
<dbReference type="PANTHER" id="PTHR10102">
    <property type="entry name" value="DNA-DIRECTED RNA POLYMERASE, MITOCHONDRIAL"/>
    <property type="match status" value="1"/>
</dbReference>
<keyword evidence="13" id="KW-1185">Reference proteome</keyword>
<dbReference type="EMBL" id="MH176158">
    <property type="protein sequence ID" value="QCB16216.1"/>
    <property type="molecule type" value="Genomic_DNA"/>
</dbReference>
<dbReference type="PROSITE" id="PS00489">
    <property type="entry name" value="RNA_POL_PHAGE_2"/>
    <property type="match status" value="1"/>
</dbReference>
<dbReference type="SMR" id="G9HNS3"/>
<reference evidence="14" key="2">
    <citation type="submission" date="2012-01" db="EMBL/GenBank/DDBJ databases">
        <authorList>
            <consortium name="NCBI Genome Project"/>
        </authorList>
    </citation>
    <scope>NUCLEOTIDE SEQUENCE</scope>
</reference>
<name>G9HNS3_PHODC</name>
<dbReference type="GO" id="GO:0006390">
    <property type="term" value="P:mitochondrial transcription"/>
    <property type="evidence" value="ECO:0007669"/>
    <property type="project" value="TreeGrafter"/>
</dbReference>
<dbReference type="OrthoDB" id="776361at2759"/>
<evidence type="ECO:0000256" key="1">
    <source>
        <dbReference type="ARBA" id="ARBA00009493"/>
    </source>
</evidence>
<dbReference type="Pfam" id="PF00940">
    <property type="entry name" value="RNA_pol"/>
    <property type="match status" value="1"/>
</dbReference>
<dbReference type="PROSITE" id="PS00900">
    <property type="entry name" value="RNA_POL_PHAGE_1"/>
    <property type="match status" value="1"/>
</dbReference>
<evidence type="ECO:0000313" key="14">
    <source>
        <dbReference type="RefSeq" id="YP_005090363.1"/>
    </source>
</evidence>
<reference evidence="14" key="5">
    <citation type="submission" date="2022-04" db="UniProtKB">
        <authorList>
            <consortium name="RefSeq"/>
        </authorList>
    </citation>
    <scope>IDENTIFICATION</scope>
</reference>